<reference evidence="1" key="2">
    <citation type="submission" date="2025-09" db="UniProtKB">
        <authorList>
            <consortium name="Ensembl"/>
        </authorList>
    </citation>
    <scope>IDENTIFICATION</scope>
</reference>
<name>A0A8C4JRP5_DRONO</name>
<reference evidence="1" key="1">
    <citation type="submission" date="2025-08" db="UniProtKB">
        <authorList>
            <consortium name="Ensembl"/>
        </authorList>
    </citation>
    <scope>IDENTIFICATION</scope>
</reference>
<dbReference type="AlphaFoldDB" id="A0A8C4JRP5"/>
<proteinExistence type="predicted"/>
<sequence length="97" mass="10809">MCYPSSKLHVHWLTTVLAQCGSCFLLRSLYYFWQISPCLHQSSFGYACGSLQTCLQSDASHVFNQHNSVLNYSCKSFSGCADKPGPKKNPKPQTSVL</sequence>
<accession>A0A8C4JRP5</accession>
<evidence type="ECO:0000313" key="1">
    <source>
        <dbReference type="Ensembl" id="ENSDNVP00000012447.1"/>
    </source>
</evidence>
<protein>
    <submittedName>
        <fullName evidence="1">Uncharacterized protein</fullName>
    </submittedName>
</protein>
<evidence type="ECO:0000313" key="2">
    <source>
        <dbReference type="Proteomes" id="UP000694423"/>
    </source>
</evidence>
<dbReference type="Ensembl" id="ENSDNVT00000014992.1">
    <property type="protein sequence ID" value="ENSDNVP00000012447.1"/>
    <property type="gene ID" value="ENSDNVG00000008788.1"/>
</dbReference>
<keyword evidence="2" id="KW-1185">Reference proteome</keyword>
<dbReference type="Proteomes" id="UP000694423">
    <property type="component" value="Unplaced"/>
</dbReference>
<organism evidence="1 2">
    <name type="scientific">Dromaius novaehollandiae</name>
    <name type="common">Emu</name>
    <dbReference type="NCBI Taxonomy" id="8790"/>
    <lineage>
        <taxon>Eukaryota</taxon>
        <taxon>Metazoa</taxon>
        <taxon>Chordata</taxon>
        <taxon>Craniata</taxon>
        <taxon>Vertebrata</taxon>
        <taxon>Euteleostomi</taxon>
        <taxon>Archelosauria</taxon>
        <taxon>Archosauria</taxon>
        <taxon>Dinosauria</taxon>
        <taxon>Saurischia</taxon>
        <taxon>Theropoda</taxon>
        <taxon>Coelurosauria</taxon>
        <taxon>Aves</taxon>
        <taxon>Palaeognathae</taxon>
        <taxon>Casuariiformes</taxon>
        <taxon>Dromaiidae</taxon>
        <taxon>Dromaius</taxon>
    </lineage>
</organism>